<dbReference type="InterPro" id="IPR029058">
    <property type="entry name" value="AB_hydrolase_fold"/>
</dbReference>
<proteinExistence type="inferred from homology"/>
<organism evidence="8 9">
    <name type="scientific">Ignelater luminosus</name>
    <name type="common">Cucubano</name>
    <name type="synonym">Pyrophorus luminosus</name>
    <dbReference type="NCBI Taxonomy" id="2038154"/>
    <lineage>
        <taxon>Eukaryota</taxon>
        <taxon>Metazoa</taxon>
        <taxon>Ecdysozoa</taxon>
        <taxon>Arthropoda</taxon>
        <taxon>Hexapoda</taxon>
        <taxon>Insecta</taxon>
        <taxon>Pterygota</taxon>
        <taxon>Neoptera</taxon>
        <taxon>Endopterygota</taxon>
        <taxon>Coleoptera</taxon>
        <taxon>Polyphaga</taxon>
        <taxon>Elateriformia</taxon>
        <taxon>Elateroidea</taxon>
        <taxon>Elateridae</taxon>
        <taxon>Agrypninae</taxon>
        <taxon>Pyrophorini</taxon>
        <taxon>Ignelater</taxon>
    </lineage>
</organism>
<evidence type="ECO:0000313" key="8">
    <source>
        <dbReference type="EMBL" id="KAF2899652.1"/>
    </source>
</evidence>
<evidence type="ECO:0000259" key="7">
    <source>
        <dbReference type="Pfam" id="PF00135"/>
    </source>
</evidence>
<evidence type="ECO:0000256" key="4">
    <source>
        <dbReference type="ARBA" id="ARBA00023157"/>
    </source>
</evidence>
<evidence type="ECO:0000256" key="6">
    <source>
        <dbReference type="RuleBase" id="RU361235"/>
    </source>
</evidence>
<dbReference type="EC" id="3.1.1.-" evidence="6"/>
<accession>A0A8K0GF99</accession>
<keyword evidence="2" id="KW-0719">Serine esterase</keyword>
<keyword evidence="3 6" id="KW-0378">Hydrolase</keyword>
<dbReference type="AlphaFoldDB" id="A0A8K0GF99"/>
<dbReference type="PANTHER" id="PTHR43142">
    <property type="entry name" value="CARBOXYLIC ESTER HYDROLASE"/>
    <property type="match status" value="1"/>
</dbReference>
<evidence type="ECO:0000313" key="9">
    <source>
        <dbReference type="Proteomes" id="UP000801492"/>
    </source>
</evidence>
<dbReference type="SUPFAM" id="SSF53474">
    <property type="entry name" value="alpha/beta-Hydrolases"/>
    <property type="match status" value="1"/>
</dbReference>
<evidence type="ECO:0000256" key="5">
    <source>
        <dbReference type="ARBA" id="ARBA00023180"/>
    </source>
</evidence>
<keyword evidence="6" id="KW-0732">Signal</keyword>
<dbReference type="InterPro" id="IPR002018">
    <property type="entry name" value="CarbesteraseB"/>
</dbReference>
<keyword evidence="9" id="KW-1185">Reference proteome</keyword>
<evidence type="ECO:0000256" key="1">
    <source>
        <dbReference type="ARBA" id="ARBA00005964"/>
    </source>
</evidence>
<dbReference type="InterPro" id="IPR019819">
    <property type="entry name" value="Carboxylesterase_B_CS"/>
</dbReference>
<gene>
    <name evidence="8" type="ORF">ILUMI_06512</name>
</gene>
<feature type="chain" id="PRO_5035487887" description="Carboxylic ester hydrolase" evidence="6">
    <location>
        <begin position="21"/>
        <end position="563"/>
    </location>
</feature>
<comment type="similarity">
    <text evidence="1 6">Belongs to the type-B carboxylesterase/lipase family.</text>
</comment>
<dbReference type="PROSITE" id="PS00122">
    <property type="entry name" value="CARBOXYLESTERASE_B_1"/>
    <property type="match status" value="1"/>
</dbReference>
<comment type="caution">
    <text evidence="8">The sequence shown here is derived from an EMBL/GenBank/DDBJ whole genome shotgun (WGS) entry which is preliminary data.</text>
</comment>
<dbReference type="InterPro" id="IPR019826">
    <property type="entry name" value="Carboxylesterase_B_AS"/>
</dbReference>
<keyword evidence="5" id="KW-0325">Glycoprotein</keyword>
<dbReference type="Proteomes" id="UP000801492">
    <property type="component" value="Unassembled WGS sequence"/>
</dbReference>
<dbReference type="Pfam" id="PF00135">
    <property type="entry name" value="COesterase"/>
    <property type="match status" value="1"/>
</dbReference>
<sequence>MFKSILFLYCTLILPVAVYCYYPQVTIKYGTLRGQYLSTIKGRLFSSFTSIPYAKPPVGELRFQVSQPVEPWHGILDASQAHPVCPQVNLSNNTLSGDEDCLYLNVYTPQLSFPFIKLLPVMIFVHGGSFLSLNANRNQFDPSILLDKDIVLVVPNYRLGVLGFLSYGDEILPGNNGLKDQNLAIKWTKENIIYFGGNPNAITLFGQSAGAASVHLHMLSPLSRDLIHGVISESGNALSKWALALRNEGQILTKRLAQSFNCPTHTSYEIMECLKKIDAYDLINARNLFEWNIIPLLRFRPVIEPNVEGAFLTEHPADIIKSGKAANVPFLVGFNSEDGTFQSAPIYGSPRLLNDFSNYFEQTAPIALRYRDTAPDKEFITKKIREFYLNNGEINNYTKPHVTAMFTDGIWIAPTNEVVLLHLKYTNQPVYYYVFAYRGTASSTTADDPTYNYGVGHSDELLYLFLLRNRFPNYIPNEMDIRVSNVLTTLWTNFAKTGNPTPTNDLLLPEKWQPVQSENLEFYLIRNDKDIRMTEKPYWERSKFWMYLLTDIEKLFKNLCIGF</sequence>
<evidence type="ECO:0000256" key="3">
    <source>
        <dbReference type="ARBA" id="ARBA00022801"/>
    </source>
</evidence>
<dbReference type="PANTHER" id="PTHR43142:SF1">
    <property type="entry name" value="CARBOXYLIC ESTER HYDROLASE"/>
    <property type="match status" value="1"/>
</dbReference>
<name>A0A8K0GF99_IGNLU</name>
<keyword evidence="4" id="KW-1015">Disulfide bond</keyword>
<reference evidence="8" key="1">
    <citation type="submission" date="2019-08" db="EMBL/GenBank/DDBJ databases">
        <title>The genome of the North American firefly Photinus pyralis.</title>
        <authorList>
            <consortium name="Photinus pyralis genome working group"/>
            <person name="Fallon T.R."/>
            <person name="Sander Lower S.E."/>
            <person name="Weng J.-K."/>
        </authorList>
    </citation>
    <scope>NUCLEOTIDE SEQUENCE</scope>
    <source>
        <strain evidence="8">TRF0915ILg1</strain>
        <tissue evidence="8">Whole body</tissue>
    </source>
</reference>
<dbReference type="PROSITE" id="PS00941">
    <property type="entry name" value="CARBOXYLESTERASE_B_2"/>
    <property type="match status" value="1"/>
</dbReference>
<evidence type="ECO:0000256" key="2">
    <source>
        <dbReference type="ARBA" id="ARBA00022487"/>
    </source>
</evidence>
<feature type="signal peptide" evidence="6">
    <location>
        <begin position="1"/>
        <end position="20"/>
    </location>
</feature>
<dbReference type="EMBL" id="VTPC01002701">
    <property type="protein sequence ID" value="KAF2899652.1"/>
    <property type="molecule type" value="Genomic_DNA"/>
</dbReference>
<protein>
    <recommendedName>
        <fullName evidence="6">Carboxylic ester hydrolase</fullName>
        <ecNumber evidence="6">3.1.1.-</ecNumber>
    </recommendedName>
</protein>
<dbReference type="OrthoDB" id="19653at2759"/>
<dbReference type="Gene3D" id="3.40.50.1820">
    <property type="entry name" value="alpha/beta hydrolase"/>
    <property type="match status" value="1"/>
</dbReference>
<dbReference type="GO" id="GO:0052689">
    <property type="term" value="F:carboxylic ester hydrolase activity"/>
    <property type="evidence" value="ECO:0007669"/>
    <property type="project" value="UniProtKB-KW"/>
</dbReference>
<feature type="domain" description="Carboxylesterase type B" evidence="7">
    <location>
        <begin position="23"/>
        <end position="545"/>
    </location>
</feature>